<evidence type="ECO:0000256" key="1">
    <source>
        <dbReference type="SAM" id="MobiDB-lite"/>
    </source>
</evidence>
<evidence type="ECO:0000313" key="3">
    <source>
        <dbReference type="Proteomes" id="UP000324222"/>
    </source>
</evidence>
<dbReference type="EMBL" id="VSRR010031595">
    <property type="protein sequence ID" value="MPC70727.1"/>
    <property type="molecule type" value="Genomic_DNA"/>
</dbReference>
<evidence type="ECO:0000313" key="2">
    <source>
        <dbReference type="EMBL" id="MPC70727.1"/>
    </source>
</evidence>
<feature type="compositionally biased region" description="Pro residues" evidence="1">
    <location>
        <begin position="53"/>
        <end position="72"/>
    </location>
</feature>
<dbReference type="AlphaFoldDB" id="A0A5B7HNE9"/>
<feature type="region of interest" description="Disordered" evidence="1">
    <location>
        <begin position="53"/>
        <end position="75"/>
    </location>
</feature>
<comment type="caution">
    <text evidence="2">The sequence shown here is derived from an EMBL/GenBank/DDBJ whole genome shotgun (WGS) entry which is preliminary data.</text>
</comment>
<dbReference type="Proteomes" id="UP000324222">
    <property type="component" value="Unassembled WGS sequence"/>
</dbReference>
<reference evidence="2 3" key="1">
    <citation type="submission" date="2019-05" db="EMBL/GenBank/DDBJ databases">
        <title>Another draft genome of Portunus trituberculatus and its Hox gene families provides insights of decapod evolution.</title>
        <authorList>
            <person name="Jeong J.-H."/>
            <person name="Song I."/>
            <person name="Kim S."/>
            <person name="Choi T."/>
            <person name="Kim D."/>
            <person name="Ryu S."/>
            <person name="Kim W."/>
        </authorList>
    </citation>
    <scope>NUCLEOTIDE SEQUENCE [LARGE SCALE GENOMIC DNA]</scope>
    <source>
        <tissue evidence="2">Muscle</tissue>
    </source>
</reference>
<accession>A0A5B7HNE9</accession>
<name>A0A5B7HNE9_PORTR</name>
<feature type="compositionally biased region" description="Polar residues" evidence="1">
    <location>
        <begin position="154"/>
        <end position="177"/>
    </location>
</feature>
<sequence length="177" mass="18623">MTDSSSCFYSCFYFNLTRSSSSPGLGETINPTTFILDSSSILFAPNTASKTLPPPYATPPSPLPSSKTPPSPITQGHAALNLAATSGKAVTENLWCSVNIHRAASRPVCFPRGVESIAADCEGLTTTLFLSANTYCRALIRPSAMPLPAAAVSPASNPHVANNHQPANSQPSRPNYQ</sequence>
<feature type="region of interest" description="Disordered" evidence="1">
    <location>
        <begin position="150"/>
        <end position="177"/>
    </location>
</feature>
<gene>
    <name evidence="2" type="ORF">E2C01_064981</name>
</gene>
<keyword evidence="3" id="KW-1185">Reference proteome</keyword>
<protein>
    <submittedName>
        <fullName evidence="2">Uncharacterized protein</fullName>
    </submittedName>
</protein>
<proteinExistence type="predicted"/>
<organism evidence="2 3">
    <name type="scientific">Portunus trituberculatus</name>
    <name type="common">Swimming crab</name>
    <name type="synonym">Neptunus trituberculatus</name>
    <dbReference type="NCBI Taxonomy" id="210409"/>
    <lineage>
        <taxon>Eukaryota</taxon>
        <taxon>Metazoa</taxon>
        <taxon>Ecdysozoa</taxon>
        <taxon>Arthropoda</taxon>
        <taxon>Crustacea</taxon>
        <taxon>Multicrustacea</taxon>
        <taxon>Malacostraca</taxon>
        <taxon>Eumalacostraca</taxon>
        <taxon>Eucarida</taxon>
        <taxon>Decapoda</taxon>
        <taxon>Pleocyemata</taxon>
        <taxon>Brachyura</taxon>
        <taxon>Eubrachyura</taxon>
        <taxon>Portunoidea</taxon>
        <taxon>Portunidae</taxon>
        <taxon>Portuninae</taxon>
        <taxon>Portunus</taxon>
    </lineage>
</organism>